<organism evidence="2 3">
    <name type="scientific">Dreissena polymorpha</name>
    <name type="common">Zebra mussel</name>
    <name type="synonym">Mytilus polymorpha</name>
    <dbReference type="NCBI Taxonomy" id="45954"/>
    <lineage>
        <taxon>Eukaryota</taxon>
        <taxon>Metazoa</taxon>
        <taxon>Spiralia</taxon>
        <taxon>Lophotrochozoa</taxon>
        <taxon>Mollusca</taxon>
        <taxon>Bivalvia</taxon>
        <taxon>Autobranchia</taxon>
        <taxon>Heteroconchia</taxon>
        <taxon>Euheterodonta</taxon>
        <taxon>Imparidentia</taxon>
        <taxon>Neoheterodontei</taxon>
        <taxon>Myida</taxon>
        <taxon>Dreissenoidea</taxon>
        <taxon>Dreissenidae</taxon>
        <taxon>Dreissena</taxon>
    </lineage>
</organism>
<dbReference type="EMBL" id="JAIWYP010000014">
    <property type="protein sequence ID" value="KAH3712342.1"/>
    <property type="molecule type" value="Genomic_DNA"/>
</dbReference>
<evidence type="ECO:0000313" key="2">
    <source>
        <dbReference type="EMBL" id="KAH3712342.1"/>
    </source>
</evidence>
<dbReference type="AlphaFoldDB" id="A0A9D3Z5T1"/>
<sequence length="175" mass="20051">MRQNLRTPSTQISCLRKPEQLNKKKKENLNIASKKTSKYLEDSTQTDFFPIPSITHAEGMVIEGNVEAFDTMLLPRSPGIQIGLSRVMPLQKEVTRADVKLEEYDGQEAEYDDLNHDLRYDNQHIQDNGPRLKWKLGVVKQLFPGNERCVRTAVVRSSQGVLTRPITRLYPIECP</sequence>
<name>A0A9D3Z5T1_DREPO</name>
<reference evidence="2" key="2">
    <citation type="submission" date="2020-11" db="EMBL/GenBank/DDBJ databases">
        <authorList>
            <person name="McCartney M.A."/>
            <person name="Auch B."/>
            <person name="Kono T."/>
            <person name="Mallez S."/>
            <person name="Becker A."/>
            <person name="Gohl D.M."/>
            <person name="Silverstein K.A.T."/>
            <person name="Koren S."/>
            <person name="Bechman K.B."/>
            <person name="Herman A."/>
            <person name="Abrahante J.E."/>
            <person name="Garbe J."/>
        </authorList>
    </citation>
    <scope>NUCLEOTIDE SEQUENCE</scope>
    <source>
        <strain evidence="2">Duluth1</strain>
        <tissue evidence="2">Whole animal</tissue>
    </source>
</reference>
<dbReference type="Pfam" id="PF18701">
    <property type="entry name" value="DUF5641"/>
    <property type="match status" value="1"/>
</dbReference>
<accession>A0A9D3Z5T1</accession>
<dbReference type="Proteomes" id="UP000828390">
    <property type="component" value="Unassembled WGS sequence"/>
</dbReference>
<protein>
    <recommendedName>
        <fullName evidence="1">DUF5641 domain-containing protein</fullName>
    </recommendedName>
</protein>
<comment type="caution">
    <text evidence="2">The sequence shown here is derived from an EMBL/GenBank/DDBJ whole genome shotgun (WGS) entry which is preliminary data.</text>
</comment>
<proteinExistence type="predicted"/>
<evidence type="ECO:0000313" key="3">
    <source>
        <dbReference type="Proteomes" id="UP000828390"/>
    </source>
</evidence>
<dbReference type="InterPro" id="IPR040676">
    <property type="entry name" value="DUF5641"/>
</dbReference>
<feature type="domain" description="DUF5641" evidence="1">
    <location>
        <begin position="126"/>
        <end position="171"/>
    </location>
</feature>
<evidence type="ECO:0000259" key="1">
    <source>
        <dbReference type="Pfam" id="PF18701"/>
    </source>
</evidence>
<reference evidence="2" key="1">
    <citation type="journal article" date="2019" name="bioRxiv">
        <title>The Genome of the Zebra Mussel, Dreissena polymorpha: A Resource for Invasive Species Research.</title>
        <authorList>
            <person name="McCartney M.A."/>
            <person name="Auch B."/>
            <person name="Kono T."/>
            <person name="Mallez S."/>
            <person name="Zhang Y."/>
            <person name="Obille A."/>
            <person name="Becker A."/>
            <person name="Abrahante J.E."/>
            <person name="Garbe J."/>
            <person name="Badalamenti J.P."/>
            <person name="Herman A."/>
            <person name="Mangelson H."/>
            <person name="Liachko I."/>
            <person name="Sullivan S."/>
            <person name="Sone E.D."/>
            <person name="Koren S."/>
            <person name="Silverstein K.A.T."/>
            <person name="Beckman K.B."/>
            <person name="Gohl D.M."/>
        </authorList>
    </citation>
    <scope>NUCLEOTIDE SEQUENCE</scope>
    <source>
        <strain evidence="2">Duluth1</strain>
        <tissue evidence="2">Whole animal</tissue>
    </source>
</reference>
<gene>
    <name evidence="2" type="ORF">DPMN_072039</name>
</gene>
<keyword evidence="3" id="KW-1185">Reference proteome</keyword>